<evidence type="ECO:0000313" key="2">
    <source>
        <dbReference type="Proteomes" id="UP001244011"/>
    </source>
</evidence>
<dbReference type="GeneID" id="85313405"/>
<proteinExistence type="predicted"/>
<dbReference type="RefSeq" id="XP_060279924.1">
    <property type="nucleotide sequence ID" value="XM_060430218.1"/>
</dbReference>
<accession>A0AAJ0BT21</accession>
<protein>
    <submittedName>
        <fullName evidence="1">Dimeric alpha-beta barrel</fullName>
    </submittedName>
</protein>
<dbReference type="SUPFAM" id="SSF54909">
    <property type="entry name" value="Dimeric alpha+beta barrel"/>
    <property type="match status" value="1"/>
</dbReference>
<dbReference type="AlphaFoldDB" id="A0AAJ0BT21"/>
<dbReference type="Proteomes" id="UP001244011">
    <property type="component" value="Unassembled WGS sequence"/>
</dbReference>
<organism evidence="1 2">
    <name type="scientific">Phialemonium atrogriseum</name>
    <dbReference type="NCBI Taxonomy" id="1093897"/>
    <lineage>
        <taxon>Eukaryota</taxon>
        <taxon>Fungi</taxon>
        <taxon>Dikarya</taxon>
        <taxon>Ascomycota</taxon>
        <taxon>Pezizomycotina</taxon>
        <taxon>Sordariomycetes</taxon>
        <taxon>Sordariomycetidae</taxon>
        <taxon>Cephalothecales</taxon>
        <taxon>Cephalothecaceae</taxon>
        <taxon>Phialemonium</taxon>
    </lineage>
</organism>
<dbReference type="InterPro" id="IPR011008">
    <property type="entry name" value="Dimeric_a/b-barrel"/>
</dbReference>
<gene>
    <name evidence="1" type="ORF">QBC33DRAFT_562575</name>
</gene>
<dbReference type="EMBL" id="MU839025">
    <property type="protein sequence ID" value="KAK1763711.1"/>
    <property type="molecule type" value="Genomic_DNA"/>
</dbReference>
<reference evidence="1" key="1">
    <citation type="submission" date="2023-06" db="EMBL/GenBank/DDBJ databases">
        <title>Genome-scale phylogeny and comparative genomics of the fungal order Sordariales.</title>
        <authorList>
            <consortium name="Lawrence Berkeley National Laboratory"/>
            <person name="Hensen N."/>
            <person name="Bonometti L."/>
            <person name="Westerberg I."/>
            <person name="Brannstrom I.O."/>
            <person name="Guillou S."/>
            <person name="Cros-Aarteil S."/>
            <person name="Calhoun S."/>
            <person name="Haridas S."/>
            <person name="Kuo A."/>
            <person name="Mondo S."/>
            <person name="Pangilinan J."/>
            <person name="Riley R."/>
            <person name="Labutti K."/>
            <person name="Andreopoulos B."/>
            <person name="Lipzen A."/>
            <person name="Chen C."/>
            <person name="Yanf M."/>
            <person name="Daum C."/>
            <person name="Ng V."/>
            <person name="Clum A."/>
            <person name="Steindorff A."/>
            <person name="Ohm R."/>
            <person name="Martin F."/>
            <person name="Silar P."/>
            <person name="Natvig D."/>
            <person name="Lalanne C."/>
            <person name="Gautier V."/>
            <person name="Ament-Velasquez S.L."/>
            <person name="Kruys A."/>
            <person name="Hutchinson M.I."/>
            <person name="Powell A.J."/>
            <person name="Barry K."/>
            <person name="Miller A.N."/>
            <person name="Grigoriev I.V."/>
            <person name="Debuchy R."/>
            <person name="Gladieux P."/>
            <person name="Thoren M.H."/>
            <person name="Johannesson H."/>
        </authorList>
    </citation>
    <scope>NUCLEOTIDE SEQUENCE</scope>
    <source>
        <strain evidence="1">8032-3</strain>
    </source>
</reference>
<keyword evidence="2" id="KW-1185">Reference proteome</keyword>
<comment type="caution">
    <text evidence="1">The sequence shown here is derived from an EMBL/GenBank/DDBJ whole genome shotgun (WGS) entry which is preliminary data.</text>
</comment>
<name>A0AAJ0BT21_9PEZI</name>
<sequence>MSDHGYVAAKSNLPQPAYRQEAYPGGMLFVLSSAKGSPVDEERFNTWYDTDHGPLRRSCPGVLDATRYQATDGRLPEWLATYELTSPDVLQSKQYKAQWANQPEWEKKMLGDLAILDRRVYRFISRKTALDYTARAREGHIFQYVGIEPSARLGTTELDRWYAEEHIPLLSSVPGWLRSTRLELVDAAGAAGSRVNANEDKIPQFIAIHEWDTAQIFEHSEFKRAISTEWRNSVMERQNKDKEERRTWQLYKKWE</sequence>
<evidence type="ECO:0000313" key="1">
    <source>
        <dbReference type="EMBL" id="KAK1763711.1"/>
    </source>
</evidence>